<dbReference type="PANTHER" id="PTHR30349">
    <property type="entry name" value="PHAGE INTEGRASE-RELATED"/>
    <property type="match status" value="1"/>
</dbReference>
<dbReference type="InterPro" id="IPR011010">
    <property type="entry name" value="DNA_brk_join_enz"/>
</dbReference>
<proteinExistence type="predicted"/>
<name>A0A917ZL55_9GAMM</name>
<dbReference type="InterPro" id="IPR013762">
    <property type="entry name" value="Integrase-like_cat_sf"/>
</dbReference>
<dbReference type="InterPro" id="IPR002104">
    <property type="entry name" value="Integrase_catalytic"/>
</dbReference>
<keyword evidence="2" id="KW-0233">DNA recombination</keyword>
<dbReference type="InterPro" id="IPR050090">
    <property type="entry name" value="Tyrosine_recombinase_XerCD"/>
</dbReference>
<dbReference type="SUPFAM" id="SSF56349">
    <property type="entry name" value="DNA breaking-rejoining enzymes"/>
    <property type="match status" value="1"/>
</dbReference>
<keyword evidence="5" id="KW-1185">Reference proteome</keyword>
<feature type="domain" description="Tyr recombinase" evidence="3">
    <location>
        <begin position="123"/>
        <end position="307"/>
    </location>
</feature>
<dbReference type="GO" id="GO:0006310">
    <property type="term" value="P:DNA recombination"/>
    <property type="evidence" value="ECO:0007669"/>
    <property type="project" value="UniProtKB-KW"/>
</dbReference>
<evidence type="ECO:0000313" key="5">
    <source>
        <dbReference type="Proteomes" id="UP000599578"/>
    </source>
</evidence>
<protein>
    <recommendedName>
        <fullName evidence="3">Tyr recombinase domain-containing protein</fullName>
    </recommendedName>
</protein>
<evidence type="ECO:0000313" key="4">
    <source>
        <dbReference type="EMBL" id="GGO83837.1"/>
    </source>
</evidence>
<sequence>MDFLLRLASQGQQRHWLIPERKGLVSEEEEVYSEHDRLLRMKVSPHSGTQAQSGFAGNLDRARGELLAQGEAENRIYLAAGRTVQCCPDLLPTLHTTYLTRRYAMNTTSKATAWNKGKLVGQKRPLQLHEIWAIRIRLQLAGNLRELALFNLAIDSKLRGCDLVRLRVVDIAHGSVIQTRAKVLQQKTGSPVQFELTTQTRDAVSAWLAQSNAELNDFVFRSRKHRSQHISTRQYARIVKKWITSIGLDGSAYGTHSLRRTKAALIYKRTRNLRAIQLLLGHTKIESTVRYLGIEVDDALELAEQTEA</sequence>
<dbReference type="Gene3D" id="1.10.443.10">
    <property type="entry name" value="Intergrase catalytic core"/>
    <property type="match status" value="1"/>
</dbReference>
<dbReference type="Proteomes" id="UP000599578">
    <property type="component" value="Unassembled WGS sequence"/>
</dbReference>
<dbReference type="GO" id="GO:0015074">
    <property type="term" value="P:DNA integration"/>
    <property type="evidence" value="ECO:0007669"/>
    <property type="project" value="UniProtKB-KW"/>
</dbReference>
<evidence type="ECO:0000259" key="3">
    <source>
        <dbReference type="PROSITE" id="PS51898"/>
    </source>
</evidence>
<gene>
    <name evidence="4" type="ORF">GCM10011348_28670</name>
</gene>
<evidence type="ECO:0000256" key="1">
    <source>
        <dbReference type="ARBA" id="ARBA00022908"/>
    </source>
</evidence>
<keyword evidence="1" id="KW-0229">DNA integration</keyword>
<dbReference type="GO" id="GO:0003677">
    <property type="term" value="F:DNA binding"/>
    <property type="evidence" value="ECO:0007669"/>
    <property type="project" value="InterPro"/>
</dbReference>
<organism evidence="4 5">
    <name type="scientific">Marinobacterium nitratireducens</name>
    <dbReference type="NCBI Taxonomy" id="518897"/>
    <lineage>
        <taxon>Bacteria</taxon>
        <taxon>Pseudomonadati</taxon>
        <taxon>Pseudomonadota</taxon>
        <taxon>Gammaproteobacteria</taxon>
        <taxon>Oceanospirillales</taxon>
        <taxon>Oceanospirillaceae</taxon>
        <taxon>Marinobacterium</taxon>
    </lineage>
</organism>
<dbReference type="AlphaFoldDB" id="A0A917ZL55"/>
<dbReference type="EMBL" id="BMLT01000007">
    <property type="protein sequence ID" value="GGO83837.1"/>
    <property type="molecule type" value="Genomic_DNA"/>
</dbReference>
<comment type="caution">
    <text evidence="4">The sequence shown here is derived from an EMBL/GenBank/DDBJ whole genome shotgun (WGS) entry which is preliminary data.</text>
</comment>
<evidence type="ECO:0000256" key="2">
    <source>
        <dbReference type="ARBA" id="ARBA00023172"/>
    </source>
</evidence>
<reference evidence="4 5" key="1">
    <citation type="journal article" date="2014" name="Int. J. Syst. Evol. Microbiol.">
        <title>Complete genome sequence of Corynebacterium casei LMG S-19264T (=DSM 44701T), isolated from a smear-ripened cheese.</title>
        <authorList>
            <consortium name="US DOE Joint Genome Institute (JGI-PGF)"/>
            <person name="Walter F."/>
            <person name="Albersmeier A."/>
            <person name="Kalinowski J."/>
            <person name="Ruckert C."/>
        </authorList>
    </citation>
    <scope>NUCLEOTIDE SEQUENCE [LARGE SCALE GENOMIC DNA]</scope>
    <source>
        <strain evidence="4 5">CGMCC 1.7286</strain>
    </source>
</reference>
<accession>A0A917ZL55</accession>
<dbReference type="PROSITE" id="PS51898">
    <property type="entry name" value="TYR_RECOMBINASE"/>
    <property type="match status" value="1"/>
</dbReference>
<dbReference type="PANTHER" id="PTHR30349:SF82">
    <property type="entry name" value="INTEGRASE_RECOMBINASE YOEC-RELATED"/>
    <property type="match status" value="1"/>
</dbReference>
<dbReference type="Pfam" id="PF00589">
    <property type="entry name" value="Phage_integrase"/>
    <property type="match status" value="1"/>
</dbReference>